<dbReference type="AlphaFoldDB" id="A0AA50H7R7"/>
<evidence type="ECO:0000313" key="1">
    <source>
        <dbReference type="EMBL" id="WLS01340.1"/>
    </source>
</evidence>
<geneLocation type="plasmid" evidence="1 2">
    <name>unnamed6</name>
</geneLocation>
<proteinExistence type="predicted"/>
<protein>
    <submittedName>
        <fullName evidence="1">Copper chaperone PCu(A)C</fullName>
    </submittedName>
</protein>
<dbReference type="RefSeq" id="WP_094542211.1">
    <property type="nucleotide sequence ID" value="NZ_CP132308.1"/>
</dbReference>
<name>A0AA50H7R7_9HYPH</name>
<keyword evidence="1" id="KW-0614">Plasmid</keyword>
<sequence length="129" mass="13724">MLSGSTALSEKFEIHQSTLVKGVAKMRQFEDAIEIMPGETLALRAGASHIMFAKLRKQLAAGERFAVSLNFKNAGSTTVDLAVQGLGVSKPAKAHDDAGRRLTDRAEDCPHRCLVAGAIPVAILIGAWP</sequence>
<dbReference type="Proteomes" id="UP001234585">
    <property type="component" value="Plasmid unnamed6"/>
</dbReference>
<dbReference type="EMBL" id="CP132308">
    <property type="protein sequence ID" value="WLS01340.1"/>
    <property type="molecule type" value="Genomic_DNA"/>
</dbReference>
<evidence type="ECO:0000313" key="2">
    <source>
        <dbReference type="Proteomes" id="UP001234585"/>
    </source>
</evidence>
<dbReference type="SUPFAM" id="SSF110087">
    <property type="entry name" value="DR1885-like metal-binding protein"/>
    <property type="match status" value="1"/>
</dbReference>
<dbReference type="Gene3D" id="2.60.40.1890">
    <property type="entry name" value="PCu(A)C copper chaperone"/>
    <property type="match status" value="1"/>
</dbReference>
<dbReference type="InterPro" id="IPR058248">
    <property type="entry name" value="Lxx211020-like"/>
</dbReference>
<dbReference type="PANTHER" id="PTHR36302">
    <property type="entry name" value="BLR7088 PROTEIN"/>
    <property type="match status" value="1"/>
</dbReference>
<accession>A0AA50H7R7</accession>
<dbReference type="InterPro" id="IPR007410">
    <property type="entry name" value="LpqE-like"/>
</dbReference>
<dbReference type="Pfam" id="PF04314">
    <property type="entry name" value="PCuAC"/>
    <property type="match status" value="1"/>
</dbReference>
<gene>
    <name evidence="1" type="ORF">Q9313_27850</name>
</gene>
<dbReference type="PANTHER" id="PTHR36302:SF1">
    <property type="entry name" value="COPPER CHAPERONE PCU(A)C"/>
    <property type="match status" value="1"/>
</dbReference>
<dbReference type="InterPro" id="IPR036182">
    <property type="entry name" value="PCuAC_sf"/>
</dbReference>
<reference evidence="1 2" key="1">
    <citation type="submission" date="2023-08" db="EMBL/GenBank/DDBJ databases">
        <title>Pathogen: clinical or host-associated sample.</title>
        <authorList>
            <person name="Hergert J."/>
            <person name="Casey R."/>
            <person name="Wagner J."/>
            <person name="Young E.L."/>
            <person name="Oakeson K.F."/>
        </authorList>
    </citation>
    <scope>NUCLEOTIDE SEQUENCE [LARGE SCALE GENOMIC DNA]</scope>
    <source>
        <strain evidence="1 2">1760953</strain>
        <plasmid evidence="1 2">unnamed6</plasmid>
    </source>
</reference>
<organism evidence="1 2">
    <name type="scientific">Shinella sumterensis</name>
    <dbReference type="NCBI Taxonomy" id="1967501"/>
    <lineage>
        <taxon>Bacteria</taxon>
        <taxon>Pseudomonadati</taxon>
        <taxon>Pseudomonadota</taxon>
        <taxon>Alphaproteobacteria</taxon>
        <taxon>Hyphomicrobiales</taxon>
        <taxon>Rhizobiaceae</taxon>
        <taxon>Shinella</taxon>
    </lineage>
</organism>
<keyword evidence="2" id="KW-1185">Reference proteome</keyword>